<evidence type="ECO:0000256" key="1">
    <source>
        <dbReference type="SAM" id="Phobius"/>
    </source>
</evidence>
<reference evidence="4" key="1">
    <citation type="submission" date="2023-07" db="EMBL/GenBank/DDBJ databases">
        <title>Two novel species in the genus Flavivirga.</title>
        <authorList>
            <person name="Kwon K."/>
        </authorList>
    </citation>
    <scope>NUCLEOTIDE SEQUENCE</scope>
    <source>
        <strain evidence="4">KACC 14157</strain>
    </source>
</reference>
<evidence type="ECO:0000313" key="4">
    <source>
        <dbReference type="EMBL" id="MDO5987041.1"/>
    </source>
</evidence>
<feature type="domain" description="Protein FecR C-terminal" evidence="3">
    <location>
        <begin position="233"/>
        <end position="295"/>
    </location>
</feature>
<evidence type="ECO:0000259" key="3">
    <source>
        <dbReference type="Pfam" id="PF16344"/>
    </source>
</evidence>
<comment type="caution">
    <text evidence="4">The sequence shown here is derived from an EMBL/GenBank/DDBJ whole genome shotgun (WGS) entry which is preliminary data.</text>
</comment>
<dbReference type="EMBL" id="JAUOEM010000002">
    <property type="protein sequence ID" value="MDO5987041.1"/>
    <property type="molecule type" value="Genomic_DNA"/>
</dbReference>
<keyword evidence="1" id="KW-0812">Transmembrane</keyword>
<dbReference type="Pfam" id="PF04773">
    <property type="entry name" value="FecR"/>
    <property type="match status" value="1"/>
</dbReference>
<dbReference type="Proteomes" id="UP001176891">
    <property type="component" value="Unassembled WGS sequence"/>
</dbReference>
<feature type="transmembrane region" description="Helical" evidence="1">
    <location>
        <begin position="72"/>
        <end position="95"/>
    </location>
</feature>
<evidence type="ECO:0000259" key="2">
    <source>
        <dbReference type="Pfam" id="PF04773"/>
    </source>
</evidence>
<dbReference type="PANTHER" id="PTHR30273:SF2">
    <property type="entry name" value="PROTEIN FECR"/>
    <property type="match status" value="1"/>
</dbReference>
<dbReference type="InterPro" id="IPR012373">
    <property type="entry name" value="Ferrdict_sens_TM"/>
</dbReference>
<dbReference type="PIRSF" id="PIRSF018266">
    <property type="entry name" value="FecR"/>
    <property type="match status" value="1"/>
</dbReference>
<name>A0ABT8WZD6_9FLAO</name>
<dbReference type="RefSeq" id="WP_303281584.1">
    <property type="nucleotide sequence ID" value="NZ_BAABCZ010000005.1"/>
</dbReference>
<dbReference type="InterPro" id="IPR032508">
    <property type="entry name" value="FecR_C"/>
</dbReference>
<keyword evidence="5" id="KW-1185">Reference proteome</keyword>
<evidence type="ECO:0000313" key="5">
    <source>
        <dbReference type="Proteomes" id="UP001176891"/>
    </source>
</evidence>
<organism evidence="4 5">
    <name type="scientific">Flavivirga amylovorans</name>
    <dbReference type="NCBI Taxonomy" id="870486"/>
    <lineage>
        <taxon>Bacteria</taxon>
        <taxon>Pseudomonadati</taxon>
        <taxon>Bacteroidota</taxon>
        <taxon>Flavobacteriia</taxon>
        <taxon>Flavobacteriales</taxon>
        <taxon>Flavobacteriaceae</taxon>
        <taxon>Flavivirga</taxon>
    </lineage>
</organism>
<keyword evidence="1" id="KW-1133">Transmembrane helix</keyword>
<dbReference type="PANTHER" id="PTHR30273">
    <property type="entry name" value="PERIPLASMIC SIGNAL SENSOR AND SIGMA FACTOR ACTIVATOR FECR-RELATED"/>
    <property type="match status" value="1"/>
</dbReference>
<dbReference type="Pfam" id="PF16344">
    <property type="entry name" value="FecR_C"/>
    <property type="match status" value="1"/>
</dbReference>
<dbReference type="Gene3D" id="3.55.50.30">
    <property type="match status" value="1"/>
</dbReference>
<dbReference type="InterPro" id="IPR006860">
    <property type="entry name" value="FecR"/>
</dbReference>
<dbReference type="Gene3D" id="2.60.120.1440">
    <property type="match status" value="1"/>
</dbReference>
<sequence>MFEEKDDTILARWLAGTLTQEELAEFKNSKEFAEYQSIVTASNRFEKPAFNKEKLYTNIAAKRKNQKSTKVISLKSISYVIAVAASIVLIIGVFFNNITYKTGIGEQLAVTLPDNSKIQLNANSKLEHNRFFWNSNRNVSLNGEAYFIVEKGSTFNVKTNYGTVSVLGTEFNIRSRKNAYNLICYEGKVMFKQNKTEKTAVLTAGKSISIINNDFNEATTTKTSPSWLKGISTFDNTMLSDVLNELRAQYGITIKTNGVDLSQRFTGNFVHNDLETALKTVLVPMQIEYTINKNILLLNSSKE</sequence>
<gene>
    <name evidence="4" type="ORF">Q4Q39_06425</name>
</gene>
<keyword evidence="1" id="KW-0472">Membrane</keyword>
<protein>
    <submittedName>
        <fullName evidence="4">FecR family protein</fullName>
    </submittedName>
</protein>
<proteinExistence type="predicted"/>
<accession>A0ABT8WZD6</accession>
<feature type="domain" description="FecR protein" evidence="2">
    <location>
        <begin position="99"/>
        <end position="189"/>
    </location>
</feature>